<dbReference type="PANTHER" id="PTHR33112:SF16">
    <property type="entry name" value="HETEROKARYON INCOMPATIBILITY DOMAIN-CONTAINING PROTEIN"/>
    <property type="match status" value="1"/>
</dbReference>
<accession>A0A8H7AKI9</accession>
<protein>
    <recommendedName>
        <fullName evidence="1">Heterokaryon incompatibility domain-containing protein</fullName>
    </recommendedName>
</protein>
<dbReference type="EMBL" id="JAACFV010000049">
    <property type="protein sequence ID" value="KAF7508786.1"/>
    <property type="molecule type" value="Genomic_DNA"/>
</dbReference>
<dbReference type="PANTHER" id="PTHR33112">
    <property type="entry name" value="DOMAIN PROTEIN, PUTATIVE-RELATED"/>
    <property type="match status" value="1"/>
</dbReference>
<reference evidence="2" key="1">
    <citation type="submission" date="2020-02" db="EMBL/GenBank/DDBJ databases">
        <authorList>
            <person name="Palmer J.M."/>
        </authorList>
    </citation>
    <scope>NUCLEOTIDE SEQUENCE</scope>
    <source>
        <strain evidence="2">EPUS1.4</strain>
        <tissue evidence="2">Thallus</tissue>
    </source>
</reference>
<comment type="caution">
    <text evidence="2">The sequence shown here is derived from an EMBL/GenBank/DDBJ whole genome shotgun (WGS) entry which is preliminary data.</text>
</comment>
<gene>
    <name evidence="2" type="ORF">GJ744_008663</name>
</gene>
<keyword evidence="3" id="KW-1185">Reference proteome</keyword>
<dbReference type="OrthoDB" id="5428863at2759"/>
<organism evidence="2 3">
    <name type="scientific">Endocarpon pusillum</name>
    <dbReference type="NCBI Taxonomy" id="364733"/>
    <lineage>
        <taxon>Eukaryota</taxon>
        <taxon>Fungi</taxon>
        <taxon>Dikarya</taxon>
        <taxon>Ascomycota</taxon>
        <taxon>Pezizomycotina</taxon>
        <taxon>Eurotiomycetes</taxon>
        <taxon>Chaetothyriomycetidae</taxon>
        <taxon>Verrucariales</taxon>
        <taxon>Verrucariaceae</taxon>
        <taxon>Endocarpon</taxon>
    </lineage>
</organism>
<dbReference type="InterPro" id="IPR010730">
    <property type="entry name" value="HET"/>
</dbReference>
<dbReference type="Proteomes" id="UP000606974">
    <property type="component" value="Unassembled WGS sequence"/>
</dbReference>
<dbReference type="AlphaFoldDB" id="A0A8H7AKI9"/>
<proteinExistence type="predicted"/>
<feature type="domain" description="Heterokaryon incompatibility" evidence="1">
    <location>
        <begin position="3"/>
        <end position="74"/>
    </location>
</feature>
<evidence type="ECO:0000313" key="3">
    <source>
        <dbReference type="Proteomes" id="UP000606974"/>
    </source>
</evidence>
<dbReference type="Pfam" id="PF06985">
    <property type="entry name" value="HET"/>
    <property type="match status" value="1"/>
</dbReference>
<evidence type="ECO:0000313" key="2">
    <source>
        <dbReference type="EMBL" id="KAF7508786.1"/>
    </source>
</evidence>
<evidence type="ECO:0000259" key="1">
    <source>
        <dbReference type="Pfam" id="PF06985"/>
    </source>
</evidence>
<name>A0A8H7AKI9_9EURO</name>
<sequence length="405" mass="46488">MLQHMDLIYENSFATIVALYSDDDESGLAGVSSTARTPQLCFKTENGRLISTCPPISTIISTSKWNTRGWTYQEATWSEAVPFDPAASTLAELLNSSQLDGALLGMDSLWGNNHFSDRSRYTKRTFTYEEEVLRAFKGILRRSNFISIWGVPIVPKHSNLDPNTGFALGQLWIRRPGWTIRPHLRTSSTTLSARRCDFPTWSWTSLVAEVYQDTYGPQSSYGQYVDGIDVDFPHNDAQIKFSLYFSDGQVSLQDLINTNTSTTLPEHDQRLLVEGDLIRLPFKSRGSTHRWYQLFGGHWRYFLPDLCSDAEDFPGKPNLNDAEGEDYVLVLIRWNESQKSSMKRLLLMVLNWIDDDHAERMGLLTTYSEEFPTHWIDQTPRIRKKFYTTMISVWVFAQSDSRILL</sequence>